<accession>A0A8J4SLI2</accession>
<feature type="domain" description="DDB1- and CUL4-associated factor 12 beta-propeller" evidence="2">
    <location>
        <begin position="45"/>
        <end position="355"/>
    </location>
</feature>
<sequence>MSGPPPKRQRRERKHLSILKRLQQRELGSVDKISVDDVPQTSFRLPVAWRKRTVNPGLRNKIFASQWITNNHIVYGTKCNQLVLFDCNSNSSLDIPLIGNEISNPNSLGSCACGIHAIQLNPSRSLLATGGASVNQIGVYALSEFSPYCLLKDCHTDWVFDLRWLDDSHLASCSRDSSLALWRIPEFENHLGKRKTGSSIHVQGIEPVPAIGGPLSCVVSAIPDDRFRAVEHLAPFNSLTVVSMSRRFYLYDAIRMGADKRTKPIFTLALRDAYQEAVALRQWPSAPHCVALATHHCVILFDIRCSDPVGATGCCIHPPSAVSGIRSLNFAGNILSYGSSNGQIHFYDLRGNQHLPTHLELGPGWVKPSTCANEDSFPPFPETLSSVDGNNWPPQTRNSSVWGAPPAPYSAVPVFLSHFPASSNSFVAHSNNLRIRLDRRQNRFTDLRSRRFASLIYSIAGLRQSDVNNRDVNYRNASSSAFGEVTSRRRRLPSTESDDIIESVSSGVRDNANETEEVNNEDADVTSPGHDELDVITSEQQETEEETVTDSAQFSIWRLPEPGAQRTQTSSFNFPLIGLWSDFPSMSAISTHRRLVAVYTHEYDPSGTRLFTAGGPIASTYHGNVAALWE</sequence>
<evidence type="ECO:0000313" key="3">
    <source>
        <dbReference type="EMBL" id="KAF5396797.1"/>
    </source>
</evidence>
<dbReference type="Gene3D" id="2.130.10.10">
    <property type="entry name" value="YVTN repeat-like/Quinoprotein amine dehydrogenase"/>
    <property type="match status" value="1"/>
</dbReference>
<dbReference type="InterPro" id="IPR001680">
    <property type="entry name" value="WD40_rpt"/>
</dbReference>
<evidence type="ECO:0000256" key="1">
    <source>
        <dbReference type="SAM" id="MobiDB-lite"/>
    </source>
</evidence>
<protein>
    <submittedName>
        <fullName evidence="3">DDB1-and CUL4-associated factor 12</fullName>
    </submittedName>
</protein>
<dbReference type="InterPro" id="IPR015943">
    <property type="entry name" value="WD40/YVTN_repeat-like_dom_sf"/>
</dbReference>
<evidence type="ECO:0000259" key="2">
    <source>
        <dbReference type="Pfam" id="PF23760"/>
    </source>
</evidence>
<dbReference type="InterPro" id="IPR036322">
    <property type="entry name" value="WD40_repeat_dom_sf"/>
</dbReference>
<evidence type="ECO:0000313" key="4">
    <source>
        <dbReference type="Proteomes" id="UP000748531"/>
    </source>
</evidence>
<reference evidence="3" key="1">
    <citation type="submission" date="2019-05" db="EMBL/GenBank/DDBJ databases">
        <title>Annotation for the trematode Paragonimus heterotremus.</title>
        <authorList>
            <person name="Choi Y.-J."/>
        </authorList>
    </citation>
    <scope>NUCLEOTIDE SEQUENCE</scope>
    <source>
        <strain evidence="3">LC</strain>
    </source>
</reference>
<dbReference type="EMBL" id="LUCH01007328">
    <property type="protein sequence ID" value="KAF5396797.1"/>
    <property type="molecule type" value="Genomic_DNA"/>
</dbReference>
<gene>
    <name evidence="3" type="ORF">PHET_10365</name>
</gene>
<organism evidence="3 4">
    <name type="scientific">Paragonimus heterotremus</name>
    <dbReference type="NCBI Taxonomy" id="100268"/>
    <lineage>
        <taxon>Eukaryota</taxon>
        <taxon>Metazoa</taxon>
        <taxon>Spiralia</taxon>
        <taxon>Lophotrochozoa</taxon>
        <taxon>Platyhelminthes</taxon>
        <taxon>Trematoda</taxon>
        <taxon>Digenea</taxon>
        <taxon>Plagiorchiida</taxon>
        <taxon>Troglotremata</taxon>
        <taxon>Troglotrematidae</taxon>
        <taxon>Paragonimus</taxon>
    </lineage>
</organism>
<dbReference type="SUPFAM" id="SSF50978">
    <property type="entry name" value="WD40 repeat-like"/>
    <property type="match status" value="1"/>
</dbReference>
<dbReference type="Pfam" id="PF23760">
    <property type="entry name" value="Beta-prop_DCAF12"/>
    <property type="match status" value="1"/>
</dbReference>
<proteinExistence type="predicted"/>
<comment type="caution">
    <text evidence="3">The sequence shown here is derived from an EMBL/GenBank/DDBJ whole genome shotgun (WGS) entry which is preliminary data.</text>
</comment>
<dbReference type="SMART" id="SM00320">
    <property type="entry name" value="WD40"/>
    <property type="match status" value="2"/>
</dbReference>
<dbReference type="OrthoDB" id="9610195at2759"/>
<dbReference type="Proteomes" id="UP000748531">
    <property type="component" value="Unassembled WGS sequence"/>
</dbReference>
<feature type="compositionally biased region" description="Acidic residues" evidence="1">
    <location>
        <begin position="513"/>
        <end position="524"/>
    </location>
</feature>
<feature type="region of interest" description="Disordered" evidence="1">
    <location>
        <begin position="483"/>
        <end position="530"/>
    </location>
</feature>
<keyword evidence="4" id="KW-1185">Reference proteome</keyword>
<dbReference type="InterPro" id="IPR056151">
    <property type="entry name" value="Beta-prop_DCAF12"/>
</dbReference>
<dbReference type="AlphaFoldDB" id="A0A8J4SLI2"/>
<name>A0A8J4SLI2_9TREM</name>